<dbReference type="STRING" id="580340.Tlie_1342"/>
<dbReference type="InterPro" id="IPR003789">
    <property type="entry name" value="Asn/Gln_tRNA_amidoTrase-B-like"/>
</dbReference>
<dbReference type="PANTHER" id="PTHR28055:SF1">
    <property type="entry name" value="ALTERED INHERITANCE OF MITOCHONDRIA PROTEIN 41, MITOCHONDRIAL"/>
    <property type="match status" value="1"/>
</dbReference>
<dbReference type="AlphaFoldDB" id="G7V6F8"/>
<gene>
    <name evidence="1" type="ordered locus">Tlie_1342</name>
</gene>
<accession>G7V6F8</accession>
<reference evidence="2" key="1">
    <citation type="submission" date="2011-10" db="EMBL/GenBank/DDBJ databases">
        <title>The complete genome of chromosome of Thermovirga lienii DSM 17291.</title>
        <authorList>
            <consortium name="US DOE Joint Genome Institute (JGI-PGF)"/>
            <person name="Lucas S."/>
            <person name="Copeland A."/>
            <person name="Lapidus A."/>
            <person name="Glavina del Rio T."/>
            <person name="Dalin E."/>
            <person name="Tice H."/>
            <person name="Bruce D."/>
            <person name="Goodwin L."/>
            <person name="Pitluck S."/>
            <person name="Peters L."/>
            <person name="Mikhailova N."/>
            <person name="Saunders E."/>
            <person name="Kyrpides N."/>
            <person name="Mavromatis K."/>
            <person name="Ivanova N."/>
            <person name="Last F.I."/>
            <person name="Brettin T."/>
            <person name="Detter J.C."/>
            <person name="Han C."/>
            <person name="Larimer F."/>
            <person name="Land M."/>
            <person name="Hauser L."/>
            <person name="Markowitz V."/>
            <person name="Cheng J.-F."/>
            <person name="Hugenholtz P."/>
            <person name="Woyke T."/>
            <person name="Wu D."/>
            <person name="Spring S."/>
            <person name="Schroeder M."/>
            <person name="Brambilla E.-M."/>
            <person name="Klenk H.-P."/>
            <person name="Eisen J.A."/>
        </authorList>
    </citation>
    <scope>NUCLEOTIDE SEQUENCE [LARGE SCALE GENOMIC DNA]</scope>
    <source>
        <strain evidence="2">ATCC BAA-1197 / DSM 17291 / Cas60314</strain>
    </source>
</reference>
<evidence type="ECO:0000313" key="1">
    <source>
        <dbReference type="EMBL" id="AER67071.1"/>
    </source>
</evidence>
<dbReference type="HOGENOM" id="CLU_079430_2_0_0"/>
<protein>
    <recommendedName>
        <fullName evidence="3">GatB/YqeY domain-containing protein</fullName>
    </recommendedName>
</protein>
<dbReference type="eggNOG" id="COG1610">
    <property type="taxonomic scope" value="Bacteria"/>
</dbReference>
<dbReference type="InterPro" id="IPR023168">
    <property type="entry name" value="GatB_Yqey_C_2"/>
</dbReference>
<dbReference type="Pfam" id="PF09424">
    <property type="entry name" value="YqeY"/>
    <property type="match status" value="1"/>
</dbReference>
<keyword evidence="2" id="KW-1185">Reference proteome</keyword>
<reference evidence="1 2" key="2">
    <citation type="journal article" date="2012" name="Stand. Genomic Sci.">
        <title>Genome sequence of the moderately thermophilic, amino-acid-degrading and sulfur-reducing bacterium Thermovirga lienii type strain (Cas60314(T)).</title>
        <authorList>
            <person name="Goker M."/>
            <person name="Saunders E."/>
            <person name="Lapidus A."/>
            <person name="Nolan M."/>
            <person name="Lucas S."/>
            <person name="Hammon N."/>
            <person name="Deshpande S."/>
            <person name="Cheng J.F."/>
            <person name="Han C."/>
            <person name="Tapia R."/>
            <person name="Goodwin L.A."/>
            <person name="Pitluck S."/>
            <person name="Liolios K."/>
            <person name="Mavromatis K."/>
            <person name="Pagani I."/>
            <person name="Ivanova N."/>
            <person name="Mikhailova N."/>
            <person name="Pati A."/>
            <person name="Chen A."/>
            <person name="Palaniappan K."/>
            <person name="Land M."/>
            <person name="Chang Y.J."/>
            <person name="Jeffries C.D."/>
            <person name="Brambilla E.M."/>
            <person name="Rohde M."/>
            <person name="Spring S."/>
            <person name="Detter J.C."/>
            <person name="Woyke T."/>
            <person name="Bristow J."/>
            <person name="Eisen J.A."/>
            <person name="Markowitz V."/>
            <person name="Hugenholtz P."/>
            <person name="Kyrpides N.C."/>
            <person name="Klenk H.P."/>
        </authorList>
    </citation>
    <scope>NUCLEOTIDE SEQUENCE [LARGE SCALE GENOMIC DNA]</scope>
    <source>
        <strain evidence="2">ATCC BAA-1197 / DSM 17291 / Cas60314</strain>
    </source>
</reference>
<dbReference type="Proteomes" id="UP000005868">
    <property type="component" value="Chromosome"/>
</dbReference>
<dbReference type="EMBL" id="CP003096">
    <property type="protein sequence ID" value="AER67071.1"/>
    <property type="molecule type" value="Genomic_DNA"/>
</dbReference>
<dbReference type="PANTHER" id="PTHR28055">
    <property type="entry name" value="ALTERED INHERITANCE OF MITOCHONDRIA PROTEIN 41, MITOCHONDRIAL"/>
    <property type="match status" value="1"/>
</dbReference>
<dbReference type="Gene3D" id="1.10.1510.10">
    <property type="entry name" value="Uncharacterised protein YqeY/AIM41 PF09424, N-terminal domain"/>
    <property type="match status" value="1"/>
</dbReference>
<dbReference type="InterPro" id="IPR019004">
    <property type="entry name" value="YqeY/Aim41"/>
</dbReference>
<dbReference type="GO" id="GO:0016884">
    <property type="term" value="F:carbon-nitrogen ligase activity, with glutamine as amido-N-donor"/>
    <property type="evidence" value="ECO:0007669"/>
    <property type="project" value="InterPro"/>
</dbReference>
<dbReference type="Gene3D" id="1.10.10.410">
    <property type="match status" value="1"/>
</dbReference>
<dbReference type="InterPro" id="IPR042184">
    <property type="entry name" value="YqeY/Aim41_N"/>
</dbReference>
<name>G7V6F8_THELD</name>
<sequence length="152" mass="17190">MKDFEERIQQDLVDALKRGDDKAVNVLRMLKASVQNKKVEKGKDSCLGESDYVALLRQMIKQRREAAEQYEGVGAKDRAEAERLEIGILEKYLPEQLSEEEILRMAQETIEEIRAQSSSDIGKVMGKLMPKIRGKADGAAVRSVVEKLLKQN</sequence>
<proteinExistence type="predicted"/>
<evidence type="ECO:0000313" key="2">
    <source>
        <dbReference type="Proteomes" id="UP000005868"/>
    </source>
</evidence>
<dbReference type="SUPFAM" id="SSF89095">
    <property type="entry name" value="GatB/YqeY motif"/>
    <property type="match status" value="1"/>
</dbReference>
<evidence type="ECO:0008006" key="3">
    <source>
        <dbReference type="Google" id="ProtNLM"/>
    </source>
</evidence>
<dbReference type="KEGG" id="tli:Tlie_1342"/>
<organism evidence="1 2">
    <name type="scientific">Thermovirga lienii (strain ATCC BAA-1197 / DSM 17291 / Cas60314)</name>
    <dbReference type="NCBI Taxonomy" id="580340"/>
    <lineage>
        <taxon>Bacteria</taxon>
        <taxon>Thermotogati</taxon>
        <taxon>Synergistota</taxon>
        <taxon>Synergistia</taxon>
        <taxon>Synergistales</taxon>
        <taxon>Thermovirgaceae</taxon>
        <taxon>Thermovirga</taxon>
    </lineage>
</organism>